<dbReference type="PANTHER" id="PTHR46898:SF3">
    <property type="entry name" value="FUNGAL LIPASE-LIKE DOMAIN-CONTAINING PROTEIN"/>
    <property type="match status" value="1"/>
</dbReference>
<dbReference type="GO" id="GO:0005737">
    <property type="term" value="C:cytoplasm"/>
    <property type="evidence" value="ECO:0007669"/>
    <property type="project" value="UniProtKB-SubCell"/>
</dbReference>
<evidence type="ECO:0000256" key="7">
    <source>
        <dbReference type="SAM" id="Coils"/>
    </source>
</evidence>
<gene>
    <name evidence="10" type="ORF">D5086_0000132130</name>
</gene>
<dbReference type="PANTHER" id="PTHR46898">
    <property type="entry name" value="SENESCENCE-ASSOCIATED CARBOXYLESTERASE 101"/>
    <property type="match status" value="1"/>
</dbReference>
<dbReference type="AlphaFoldDB" id="A0A4V6A903"/>
<keyword evidence="7" id="KW-0175">Coiled coil</keyword>
<dbReference type="InterPro" id="IPR041266">
    <property type="entry name" value="EDS1_EP"/>
</dbReference>
<dbReference type="InterPro" id="IPR002921">
    <property type="entry name" value="Fungal_lipase-type"/>
</dbReference>
<evidence type="ECO:0000256" key="3">
    <source>
        <dbReference type="ARBA" id="ARBA00022490"/>
    </source>
</evidence>
<sequence length="767" mass="87006">MSADLGHANLLCIVPILSDVSEETSDHRFSVFITTRVSVNVGAQGYVLGNPVTDDEIDTDSIVPFVHLKKLISDELYECIGKVWTAQILEPSCKLLRDDDTDTLLSSHPNPGSWCRNYESMCPSICGLMTELFKMLFVFASQGTKKDRKRCSKTSAYSVNVKSTGGCHRNLSKKANRALVYRCISGLDLADLVVNADLLQLSCDAIEDLHAETNPHQQLSSTLSVRHKLVQQSNCTIIAFATSPLCTKDHILQGGDLVSSSTLKEQKFPLFDFLRSNGNPSFSILRVAINLFKDYFPELSQLKDQIHDSTTEELLVNSRLIVTGHSLGGTVASLFTLWLLDNIKKTAGRNQHPFCITFGSPLIGDQGLQRAISEHSQWNSCFLHVAAFKDLSPRILITSQPNPQYKPFGTYFFCSELGCNCVDDPEVVSRLLKSTITPVSAEEMGIDDYSGTVKHLKSGLIMKDNSQLGQPVTPSLRPGMILQLKAIGFEITAQQQQNNSINDLISELERHENQMAQQMKAIDLNEKLNMVKIRMANLEWYKKDSKARGVGYYDSYKNPHFKRDSEVTKHKKVLSDYWKKMVEDFARKPQKEGAFMRETWLFAGTNYRRMVEPLDIAEYYRQTGKRDYLTHGRSRHYILLEQWQKEQTEKLAGPPNDKKKQSVAGILTEDSCFWMKVEEALISCKLLRDETSSTSEKQSAREFLNTFEQYVMDQINNYAVSPEIFLEKSSFTKWWKDFQGIIETSHNSPLTDFMKKGSYLQYKRGQF</sequence>
<evidence type="ECO:0000256" key="1">
    <source>
        <dbReference type="ARBA" id="ARBA00004123"/>
    </source>
</evidence>
<evidence type="ECO:0000256" key="6">
    <source>
        <dbReference type="ARBA" id="ARBA00023242"/>
    </source>
</evidence>
<dbReference type="GO" id="GO:0052689">
    <property type="term" value="F:carboxylic ester hydrolase activity"/>
    <property type="evidence" value="ECO:0007669"/>
    <property type="project" value="InterPro"/>
</dbReference>
<keyword evidence="4" id="KW-0378">Hydrolase</keyword>
<feature type="coiled-coil region" evidence="7">
    <location>
        <begin position="491"/>
        <end position="528"/>
    </location>
</feature>
<dbReference type="GO" id="GO:0006952">
    <property type="term" value="P:defense response"/>
    <property type="evidence" value="ECO:0007669"/>
    <property type="project" value="UniProtKB-KW"/>
</dbReference>
<evidence type="ECO:0000256" key="4">
    <source>
        <dbReference type="ARBA" id="ARBA00022801"/>
    </source>
</evidence>
<dbReference type="EMBL" id="RCHU01000435">
    <property type="protein sequence ID" value="TKS05116.1"/>
    <property type="molecule type" value="Genomic_DNA"/>
</dbReference>
<comment type="caution">
    <text evidence="10">The sequence shown here is derived from an EMBL/GenBank/DDBJ whole genome shotgun (WGS) entry which is preliminary data.</text>
</comment>
<dbReference type="GO" id="GO:0005634">
    <property type="term" value="C:nucleus"/>
    <property type="evidence" value="ECO:0007669"/>
    <property type="project" value="UniProtKB-SubCell"/>
</dbReference>
<keyword evidence="5" id="KW-0611">Plant defense</keyword>
<dbReference type="STRING" id="43335.A0A4V6A903"/>
<protein>
    <recommendedName>
        <fullName evidence="11">Senescence-associated carboxylesterase 101-like</fullName>
    </recommendedName>
</protein>
<evidence type="ECO:0000256" key="5">
    <source>
        <dbReference type="ARBA" id="ARBA00022821"/>
    </source>
</evidence>
<keyword evidence="6" id="KW-0539">Nucleus</keyword>
<dbReference type="Gene3D" id="3.40.50.1820">
    <property type="entry name" value="alpha/beta hydrolase"/>
    <property type="match status" value="2"/>
</dbReference>
<organism evidence="10">
    <name type="scientific">Populus alba</name>
    <name type="common">White poplar</name>
    <dbReference type="NCBI Taxonomy" id="43335"/>
    <lineage>
        <taxon>Eukaryota</taxon>
        <taxon>Viridiplantae</taxon>
        <taxon>Streptophyta</taxon>
        <taxon>Embryophyta</taxon>
        <taxon>Tracheophyta</taxon>
        <taxon>Spermatophyta</taxon>
        <taxon>Magnoliopsida</taxon>
        <taxon>eudicotyledons</taxon>
        <taxon>Gunneridae</taxon>
        <taxon>Pentapetalae</taxon>
        <taxon>rosids</taxon>
        <taxon>fabids</taxon>
        <taxon>Malpighiales</taxon>
        <taxon>Salicaceae</taxon>
        <taxon>Saliceae</taxon>
        <taxon>Populus</taxon>
    </lineage>
</organism>
<evidence type="ECO:0000313" key="10">
    <source>
        <dbReference type="EMBL" id="TKS05116.1"/>
    </source>
</evidence>
<feature type="domain" description="Fungal lipase-type" evidence="8">
    <location>
        <begin position="300"/>
        <end position="395"/>
    </location>
</feature>
<dbReference type="Pfam" id="PF01764">
    <property type="entry name" value="Lipase_3"/>
    <property type="match status" value="1"/>
</dbReference>
<dbReference type="GO" id="GO:0006629">
    <property type="term" value="P:lipid metabolic process"/>
    <property type="evidence" value="ECO:0007669"/>
    <property type="project" value="InterPro"/>
</dbReference>
<evidence type="ECO:0000259" key="8">
    <source>
        <dbReference type="Pfam" id="PF01764"/>
    </source>
</evidence>
<proteinExistence type="predicted"/>
<name>A0A4V6A903_POPAL</name>
<accession>A0A4V6A903</accession>
<dbReference type="Pfam" id="PF18117">
    <property type="entry name" value="EDS1_EP"/>
    <property type="match status" value="1"/>
</dbReference>
<dbReference type="InterPro" id="IPR029058">
    <property type="entry name" value="AB_hydrolase_fold"/>
</dbReference>
<comment type="subcellular location">
    <subcellularLocation>
        <location evidence="2">Cytoplasm</location>
    </subcellularLocation>
    <subcellularLocation>
        <location evidence="1">Nucleus</location>
    </subcellularLocation>
</comment>
<reference evidence="10" key="1">
    <citation type="submission" date="2018-10" db="EMBL/GenBank/DDBJ databases">
        <title>Population genomic analysis revealed the cold adaptation of white poplar.</title>
        <authorList>
            <person name="Liu Y.-J."/>
        </authorList>
    </citation>
    <scope>NUCLEOTIDE SEQUENCE [LARGE SCALE GENOMIC DNA]</scope>
    <source>
        <strain evidence="10">PAL-ZL1</strain>
    </source>
</reference>
<dbReference type="SUPFAM" id="SSF53474">
    <property type="entry name" value="alpha/beta-Hydrolases"/>
    <property type="match status" value="1"/>
</dbReference>
<keyword evidence="3" id="KW-0963">Cytoplasm</keyword>
<evidence type="ECO:0000256" key="2">
    <source>
        <dbReference type="ARBA" id="ARBA00004496"/>
    </source>
</evidence>
<evidence type="ECO:0008006" key="11">
    <source>
        <dbReference type="Google" id="ProtNLM"/>
    </source>
</evidence>
<evidence type="ECO:0000259" key="9">
    <source>
        <dbReference type="Pfam" id="PF18117"/>
    </source>
</evidence>
<dbReference type="InterPro" id="IPR044603">
    <property type="entry name" value="SAG101-like"/>
</dbReference>
<feature type="domain" description="EDS1 EP" evidence="9">
    <location>
        <begin position="536"/>
        <end position="753"/>
    </location>
</feature>